<dbReference type="AlphaFoldDB" id="A0A834IMW7"/>
<feature type="region of interest" description="Disordered" evidence="1">
    <location>
        <begin position="1"/>
        <end position="37"/>
    </location>
</feature>
<reference evidence="2" key="1">
    <citation type="submission" date="2020-08" db="EMBL/GenBank/DDBJ databases">
        <title>Genome sequencing and assembly of the red palm weevil Rhynchophorus ferrugineus.</title>
        <authorList>
            <person name="Dias G.B."/>
            <person name="Bergman C.M."/>
            <person name="Manee M."/>
        </authorList>
    </citation>
    <scope>NUCLEOTIDE SEQUENCE</scope>
    <source>
        <strain evidence="2">AA-2017</strain>
        <tissue evidence="2">Whole larva</tissue>
    </source>
</reference>
<gene>
    <name evidence="2" type="ORF">GWI33_000401</name>
</gene>
<evidence type="ECO:0000256" key="1">
    <source>
        <dbReference type="SAM" id="MobiDB-lite"/>
    </source>
</evidence>
<proteinExistence type="predicted"/>
<accession>A0A834IMW7</accession>
<sequence>MPSKQTCCNDKSTALPELNQISGAEPSQKAASARTSITPVPKQLNDQSRSRALGAARNLAFASTSLGFVMKDL</sequence>
<name>A0A834IMW7_RHYFE</name>
<evidence type="ECO:0000313" key="2">
    <source>
        <dbReference type="EMBL" id="KAF7283505.1"/>
    </source>
</evidence>
<evidence type="ECO:0000313" key="3">
    <source>
        <dbReference type="Proteomes" id="UP000625711"/>
    </source>
</evidence>
<keyword evidence="3" id="KW-1185">Reference proteome</keyword>
<dbReference type="EMBL" id="JAACXV010000104">
    <property type="protein sequence ID" value="KAF7283505.1"/>
    <property type="molecule type" value="Genomic_DNA"/>
</dbReference>
<comment type="caution">
    <text evidence="2">The sequence shown here is derived from an EMBL/GenBank/DDBJ whole genome shotgun (WGS) entry which is preliminary data.</text>
</comment>
<feature type="compositionally biased region" description="Polar residues" evidence="1">
    <location>
        <begin position="1"/>
        <end position="12"/>
    </location>
</feature>
<dbReference type="Proteomes" id="UP000625711">
    <property type="component" value="Unassembled WGS sequence"/>
</dbReference>
<organism evidence="2 3">
    <name type="scientific">Rhynchophorus ferrugineus</name>
    <name type="common">Red palm weevil</name>
    <name type="synonym">Curculio ferrugineus</name>
    <dbReference type="NCBI Taxonomy" id="354439"/>
    <lineage>
        <taxon>Eukaryota</taxon>
        <taxon>Metazoa</taxon>
        <taxon>Ecdysozoa</taxon>
        <taxon>Arthropoda</taxon>
        <taxon>Hexapoda</taxon>
        <taxon>Insecta</taxon>
        <taxon>Pterygota</taxon>
        <taxon>Neoptera</taxon>
        <taxon>Endopterygota</taxon>
        <taxon>Coleoptera</taxon>
        <taxon>Polyphaga</taxon>
        <taxon>Cucujiformia</taxon>
        <taxon>Curculionidae</taxon>
        <taxon>Dryophthorinae</taxon>
        <taxon>Rhynchophorus</taxon>
    </lineage>
</organism>
<protein>
    <submittedName>
        <fullName evidence="2">Uncharacterized protein</fullName>
    </submittedName>
</protein>